<sequence>MGSFGRVKGLASVSSRWLRSSVLLGVLTVSTNVLADDALCDASQASTNQLPVLAENCPIGSGVWGSTVPESKDAVYWIQCGILETPMPLEQAMPLYSEISSDVWMLPQQSSYRCLIGPYTDVNKAKRDLIEVKGVSGYGDAFIRVVERSGKMVSASSSSVAKPSNPTGVKAAFSKPQASEKTLALKPQSGQDKSQPTPQSQSTAPKPAKKATTIPALPTTKSFSLSVRLSTQVDGKRYAVPYLSGGDHQFYMEHDKAWNRLSYNSAIKVCSDLDMHLVSNSEWQALVGSKVMNNNQWPMQMPYWGDGQKGLFTNGKVSPLKGNTLLNVVCVGK</sequence>
<dbReference type="InterPro" id="IPR036680">
    <property type="entry name" value="SPOR-like_sf"/>
</dbReference>
<evidence type="ECO:0000256" key="1">
    <source>
        <dbReference type="SAM" id="MobiDB-lite"/>
    </source>
</evidence>
<gene>
    <name evidence="3" type="ORF">PG915_00495</name>
</gene>
<dbReference type="GO" id="GO:0042834">
    <property type="term" value="F:peptidoglycan binding"/>
    <property type="evidence" value="ECO:0007669"/>
    <property type="project" value="InterPro"/>
</dbReference>
<evidence type="ECO:0000313" key="3">
    <source>
        <dbReference type="EMBL" id="XCD16131.1"/>
    </source>
</evidence>
<feature type="signal peptide" evidence="2">
    <location>
        <begin position="1"/>
        <end position="35"/>
    </location>
</feature>
<reference evidence="3" key="1">
    <citation type="submission" date="2023-01" db="EMBL/GenBank/DDBJ databases">
        <title>Vibrio sp. CB1-14 genome sequencing.</title>
        <authorList>
            <person name="Otstavnykh N."/>
            <person name="Isaeva M."/>
            <person name="Meleshko D."/>
        </authorList>
    </citation>
    <scope>NUCLEOTIDE SEQUENCE</scope>
    <source>
        <strain evidence="3">CB1-14</strain>
    </source>
</reference>
<dbReference type="SUPFAM" id="SSF110997">
    <property type="entry name" value="Sporulation related repeat"/>
    <property type="match status" value="1"/>
</dbReference>
<organism evidence="3">
    <name type="scientific">Vibrio chaetopteri</name>
    <dbReference type="NCBI Taxonomy" id="3016528"/>
    <lineage>
        <taxon>Bacteria</taxon>
        <taxon>Pseudomonadati</taxon>
        <taxon>Pseudomonadota</taxon>
        <taxon>Gammaproteobacteria</taxon>
        <taxon>Vibrionales</taxon>
        <taxon>Vibrionaceae</taxon>
        <taxon>Vibrio</taxon>
    </lineage>
</organism>
<dbReference type="RefSeq" id="WP_353497445.1">
    <property type="nucleotide sequence ID" value="NZ_CP115920.1"/>
</dbReference>
<dbReference type="KEGG" id="vck:PG915_00495"/>
<feature type="compositionally biased region" description="Polar residues" evidence="1">
    <location>
        <begin position="188"/>
        <end position="204"/>
    </location>
</feature>
<evidence type="ECO:0000256" key="2">
    <source>
        <dbReference type="SAM" id="SignalP"/>
    </source>
</evidence>
<name>A0AAU8BHJ3_9VIBR</name>
<feature type="region of interest" description="Disordered" evidence="1">
    <location>
        <begin position="155"/>
        <end position="215"/>
    </location>
</feature>
<dbReference type="AlphaFoldDB" id="A0AAU8BHJ3"/>
<keyword evidence="2" id="KW-0732">Signal</keyword>
<protein>
    <submittedName>
        <fullName evidence="3">SPOR domain-containing protein</fullName>
    </submittedName>
</protein>
<proteinExistence type="predicted"/>
<dbReference type="EMBL" id="CP115920">
    <property type="protein sequence ID" value="XCD16131.1"/>
    <property type="molecule type" value="Genomic_DNA"/>
</dbReference>
<accession>A0AAU8BHJ3</accession>
<feature type="chain" id="PRO_5043661273" evidence="2">
    <location>
        <begin position="36"/>
        <end position="333"/>
    </location>
</feature>